<keyword evidence="9" id="KW-1185">Reference proteome</keyword>
<dbReference type="Proteomes" id="UP001327225">
    <property type="component" value="Chromosome"/>
</dbReference>
<evidence type="ECO:0000256" key="2">
    <source>
        <dbReference type="ARBA" id="ARBA00022840"/>
    </source>
</evidence>
<comment type="cofactor">
    <cofactor evidence="6">
        <name>Mg(2+)</name>
        <dbReference type="ChEBI" id="CHEBI:18420"/>
    </cofactor>
</comment>
<evidence type="ECO:0000313" key="8">
    <source>
        <dbReference type="EMBL" id="WQQ26356.1"/>
    </source>
</evidence>
<evidence type="ECO:0000256" key="5">
    <source>
        <dbReference type="ARBA" id="ARBA00023239"/>
    </source>
</evidence>
<keyword evidence="3 6" id="KW-0521">NADP</keyword>
<keyword evidence="1 6" id="KW-0547">Nucleotide-binding</keyword>
<feature type="binding site" evidence="6">
    <location>
        <position position="230"/>
    </location>
    <ligand>
        <name>(6S)-NADPHX</name>
        <dbReference type="ChEBI" id="CHEBI:64076"/>
    </ligand>
</feature>
<comment type="caution">
    <text evidence="6">Lacks conserved residue(s) required for the propagation of feature annotation.</text>
</comment>
<dbReference type="CDD" id="cd01171">
    <property type="entry name" value="YXKO-related"/>
    <property type="match status" value="1"/>
</dbReference>
<evidence type="ECO:0000256" key="4">
    <source>
        <dbReference type="ARBA" id="ARBA00023027"/>
    </source>
</evidence>
<dbReference type="EC" id="4.2.1.136" evidence="6"/>
<feature type="binding site" evidence="6">
    <location>
        <position position="42"/>
    </location>
    <ligand>
        <name>(6S)-NADPHX</name>
        <dbReference type="ChEBI" id="CHEBI:64076"/>
    </ligand>
</feature>
<comment type="function">
    <text evidence="6">Catalyzes the dehydration of the S-form of NAD(P)HX at the expense of ADP, which is converted to AMP. Together with NAD(P)HX epimerase, which catalyzes the epimerization of the S- and R-forms, the enzyme allows the repair of both epimers of NAD(P)HX, a damaged form of NAD(P)H that is a result of enzymatic or heat-dependent hydration.</text>
</comment>
<comment type="subunit">
    <text evidence="6">Homotetramer.</text>
</comment>
<keyword evidence="5 6" id="KW-0456">Lyase</keyword>
<keyword evidence="4 6" id="KW-0520">NAD</keyword>
<accession>A0ABZ0ZRF5</accession>
<name>A0ABZ0ZRF5_9ACTN</name>
<protein>
    <recommendedName>
        <fullName evidence="6">ADP-dependent (S)-NAD(P)H-hydrate dehydratase</fullName>
        <ecNumber evidence="6">4.2.1.136</ecNumber>
    </recommendedName>
    <alternativeName>
        <fullName evidence="6">ADP-dependent NAD(P)HX dehydratase</fullName>
    </alternativeName>
</protein>
<sequence>MTAQVHVTPATLHGWPLPAPASDKHGRGVVLVVGGSAGTPGAVRLAAEAALRVGCGKVRIATASSAASRLAALVPEARVYALEETADGDLAAENGPRIAALAEDVDATLIGCGFVDPAASDALLGAAFPDLRGPVVLDALASAYVAGHPELGDVQGPSILTMNPNELAHVLHRDAAEVAGEPGRAVAEQVSASGAVVLLGGETKLVGVAGGPTYEVTGGGPGLATAGSGDVQAGLVAGLLARGADPDQAAVWGAWLHATAGERAAARRGSLGFLARELAPEVPALLDEVAG</sequence>
<dbReference type="EMBL" id="CP141059">
    <property type="protein sequence ID" value="WQQ26356.1"/>
    <property type="molecule type" value="Genomic_DNA"/>
</dbReference>
<dbReference type="PANTHER" id="PTHR12592">
    <property type="entry name" value="ATP-DEPENDENT (S)-NAD(P)H-HYDRATE DEHYDRATASE FAMILY MEMBER"/>
    <property type="match status" value="1"/>
</dbReference>
<dbReference type="Pfam" id="PF01256">
    <property type="entry name" value="Carb_kinase"/>
    <property type="match status" value="1"/>
</dbReference>
<comment type="catalytic activity">
    <reaction evidence="6">
        <text>(6S)-NADPHX + ADP = AMP + phosphate + NADPH + H(+)</text>
        <dbReference type="Rhea" id="RHEA:32235"/>
        <dbReference type="ChEBI" id="CHEBI:15378"/>
        <dbReference type="ChEBI" id="CHEBI:43474"/>
        <dbReference type="ChEBI" id="CHEBI:57783"/>
        <dbReference type="ChEBI" id="CHEBI:64076"/>
        <dbReference type="ChEBI" id="CHEBI:456215"/>
        <dbReference type="ChEBI" id="CHEBI:456216"/>
        <dbReference type="EC" id="4.2.1.136"/>
    </reaction>
</comment>
<dbReference type="SUPFAM" id="SSF53613">
    <property type="entry name" value="Ribokinase-like"/>
    <property type="match status" value="1"/>
</dbReference>
<evidence type="ECO:0000259" key="7">
    <source>
        <dbReference type="PROSITE" id="PS51383"/>
    </source>
</evidence>
<keyword evidence="2 6" id="KW-0067">ATP-binding</keyword>
<organism evidence="8 9">
    <name type="scientific">Nocardioides bizhenqiangii</name>
    <dbReference type="NCBI Taxonomy" id="3095076"/>
    <lineage>
        <taxon>Bacteria</taxon>
        <taxon>Bacillati</taxon>
        <taxon>Actinomycetota</taxon>
        <taxon>Actinomycetes</taxon>
        <taxon>Propionibacteriales</taxon>
        <taxon>Nocardioidaceae</taxon>
        <taxon>Nocardioides</taxon>
    </lineage>
</organism>
<dbReference type="NCBIfam" id="TIGR00196">
    <property type="entry name" value="yjeF_cterm"/>
    <property type="match status" value="1"/>
</dbReference>
<dbReference type="RefSeq" id="WP_322937333.1">
    <property type="nucleotide sequence ID" value="NZ_CP141059.1"/>
</dbReference>
<comment type="catalytic activity">
    <reaction evidence="6">
        <text>(6S)-NADHX + ADP = AMP + phosphate + NADH + H(+)</text>
        <dbReference type="Rhea" id="RHEA:32223"/>
        <dbReference type="ChEBI" id="CHEBI:15378"/>
        <dbReference type="ChEBI" id="CHEBI:43474"/>
        <dbReference type="ChEBI" id="CHEBI:57945"/>
        <dbReference type="ChEBI" id="CHEBI:64074"/>
        <dbReference type="ChEBI" id="CHEBI:456215"/>
        <dbReference type="ChEBI" id="CHEBI:456216"/>
        <dbReference type="EC" id="4.2.1.136"/>
    </reaction>
</comment>
<dbReference type="PROSITE" id="PS51383">
    <property type="entry name" value="YJEF_C_3"/>
    <property type="match status" value="1"/>
</dbReference>
<gene>
    <name evidence="6" type="primary">nnrD</name>
    <name evidence="8" type="ORF">SHK19_20655</name>
</gene>
<reference evidence="9" key="1">
    <citation type="submission" date="2023-12" db="EMBL/GenBank/DDBJ databases">
        <title>Novel species in genus Nocardioides.</title>
        <authorList>
            <person name="Zhou H."/>
        </authorList>
    </citation>
    <scope>NUCLEOTIDE SEQUENCE [LARGE SCALE GENOMIC DNA]</scope>
    <source>
        <strain evidence="9">HM61</strain>
    </source>
</reference>
<evidence type="ECO:0000256" key="3">
    <source>
        <dbReference type="ARBA" id="ARBA00022857"/>
    </source>
</evidence>
<dbReference type="InterPro" id="IPR029056">
    <property type="entry name" value="Ribokinase-like"/>
</dbReference>
<proteinExistence type="inferred from homology"/>
<dbReference type="InterPro" id="IPR000631">
    <property type="entry name" value="CARKD"/>
</dbReference>
<dbReference type="PANTHER" id="PTHR12592:SF0">
    <property type="entry name" value="ATP-DEPENDENT (S)-NAD(P)H-HYDRATE DEHYDRATASE"/>
    <property type="match status" value="1"/>
</dbReference>
<feature type="domain" description="YjeF C-terminal" evidence="7">
    <location>
        <begin position="7"/>
        <end position="289"/>
    </location>
</feature>
<feature type="binding site" evidence="6">
    <location>
        <position position="113"/>
    </location>
    <ligand>
        <name>(6S)-NADPHX</name>
        <dbReference type="ChEBI" id="CHEBI:64076"/>
    </ligand>
</feature>
<dbReference type="HAMAP" id="MF_01965">
    <property type="entry name" value="NADHX_dehydratase"/>
    <property type="match status" value="1"/>
</dbReference>
<comment type="similarity">
    <text evidence="6">Belongs to the NnrD/CARKD family.</text>
</comment>
<evidence type="ECO:0000256" key="6">
    <source>
        <dbReference type="HAMAP-Rule" id="MF_01965"/>
    </source>
</evidence>
<dbReference type="Gene3D" id="3.40.1190.20">
    <property type="match status" value="1"/>
</dbReference>
<evidence type="ECO:0000313" key="9">
    <source>
        <dbReference type="Proteomes" id="UP001327225"/>
    </source>
</evidence>
<evidence type="ECO:0000256" key="1">
    <source>
        <dbReference type="ARBA" id="ARBA00022741"/>
    </source>
</evidence>
<feature type="binding site" evidence="6">
    <location>
        <position position="229"/>
    </location>
    <ligand>
        <name>AMP</name>
        <dbReference type="ChEBI" id="CHEBI:456215"/>
    </ligand>
</feature>